<organism evidence="1 2">
    <name type="scientific">Candidatus Cryptobacteroides excrementipullorum</name>
    <dbReference type="NCBI Taxonomy" id="2840761"/>
    <lineage>
        <taxon>Bacteria</taxon>
        <taxon>Pseudomonadati</taxon>
        <taxon>Bacteroidota</taxon>
        <taxon>Bacteroidia</taxon>
        <taxon>Bacteroidales</taxon>
        <taxon>Candidatus Cryptobacteroides</taxon>
    </lineage>
</organism>
<dbReference type="EMBL" id="JADILZ010000035">
    <property type="protein sequence ID" value="MBO8478019.1"/>
    <property type="molecule type" value="Genomic_DNA"/>
</dbReference>
<proteinExistence type="predicted"/>
<gene>
    <name evidence="1" type="ORF">IAB80_03930</name>
</gene>
<dbReference type="AlphaFoldDB" id="A0A9D9IS36"/>
<evidence type="ECO:0000313" key="2">
    <source>
        <dbReference type="Proteomes" id="UP000823771"/>
    </source>
</evidence>
<accession>A0A9D9IS36</accession>
<dbReference type="Proteomes" id="UP000823771">
    <property type="component" value="Unassembled WGS sequence"/>
</dbReference>
<protein>
    <submittedName>
        <fullName evidence="1">Uncharacterized protein</fullName>
    </submittedName>
</protein>
<sequence>MLTGKQYDQLFREADRLESLCRGNELETPFVVLMRICRDYVTMGGVQMMDDEAKVRYLAGRLAKFKIKYFDKI</sequence>
<evidence type="ECO:0000313" key="1">
    <source>
        <dbReference type="EMBL" id="MBO8478019.1"/>
    </source>
</evidence>
<name>A0A9D9IS36_9BACT</name>
<comment type="caution">
    <text evidence="1">The sequence shown here is derived from an EMBL/GenBank/DDBJ whole genome shotgun (WGS) entry which is preliminary data.</text>
</comment>
<reference evidence="1" key="1">
    <citation type="submission" date="2020-10" db="EMBL/GenBank/DDBJ databases">
        <authorList>
            <person name="Gilroy R."/>
        </authorList>
    </citation>
    <scope>NUCLEOTIDE SEQUENCE</scope>
    <source>
        <strain evidence="1">2478</strain>
    </source>
</reference>
<reference evidence="1" key="2">
    <citation type="journal article" date="2021" name="PeerJ">
        <title>Extensive microbial diversity within the chicken gut microbiome revealed by metagenomics and culture.</title>
        <authorList>
            <person name="Gilroy R."/>
            <person name="Ravi A."/>
            <person name="Getino M."/>
            <person name="Pursley I."/>
            <person name="Horton D.L."/>
            <person name="Alikhan N.F."/>
            <person name="Baker D."/>
            <person name="Gharbi K."/>
            <person name="Hall N."/>
            <person name="Watson M."/>
            <person name="Adriaenssens E.M."/>
            <person name="Foster-Nyarko E."/>
            <person name="Jarju S."/>
            <person name="Secka A."/>
            <person name="Antonio M."/>
            <person name="Oren A."/>
            <person name="Chaudhuri R.R."/>
            <person name="La Ragione R."/>
            <person name="Hildebrand F."/>
            <person name="Pallen M.J."/>
        </authorList>
    </citation>
    <scope>NUCLEOTIDE SEQUENCE</scope>
    <source>
        <strain evidence="1">2478</strain>
    </source>
</reference>